<dbReference type="GO" id="GO:0004081">
    <property type="term" value="F:bis(5'-nucleosyl)-tetraphosphatase (asymmetrical) activity"/>
    <property type="evidence" value="ECO:0007669"/>
    <property type="project" value="TreeGrafter"/>
</dbReference>
<sequence length="143" mass="16809">MHLRDCAGGVVFHEESVFLLKNEKNEWVMPKGLIKNNEDPEEAALRRVFEETGIKAEIIEQAGRTYYEFYSITRQMPVCNRIAWYVMKTDSEEFRIAESEKYAEAGFFPVLDAIDRITYSQDKSLLIQSYKKYCQKTGREPQY</sequence>
<evidence type="ECO:0000313" key="4">
    <source>
        <dbReference type="Proteomes" id="UP000324781"/>
    </source>
</evidence>
<dbReference type="PANTHER" id="PTHR21340">
    <property type="entry name" value="DIADENOSINE 5,5-P1,P4-TETRAPHOSPHATE PYROPHOSPHOHYDROLASE MUTT"/>
    <property type="match status" value="1"/>
</dbReference>
<evidence type="ECO:0000256" key="1">
    <source>
        <dbReference type="ARBA" id="ARBA00022801"/>
    </source>
</evidence>
<organism evidence="3 4">
    <name type="scientific">Thermoclostridium caenicola</name>
    <dbReference type="NCBI Taxonomy" id="659425"/>
    <lineage>
        <taxon>Bacteria</taxon>
        <taxon>Bacillati</taxon>
        <taxon>Bacillota</taxon>
        <taxon>Clostridia</taxon>
        <taxon>Eubacteriales</taxon>
        <taxon>Oscillospiraceae</taxon>
        <taxon>Thermoclostridium</taxon>
    </lineage>
</organism>
<reference evidence="3 4" key="1">
    <citation type="submission" date="2016-11" db="EMBL/GenBank/DDBJ databases">
        <authorList>
            <person name="Varghese N."/>
            <person name="Submissions S."/>
        </authorList>
    </citation>
    <scope>NUCLEOTIDE SEQUENCE [LARGE SCALE GENOMIC DNA]</scope>
    <source>
        <strain evidence="3 4">DSM 19027</strain>
    </source>
</reference>
<keyword evidence="1" id="KW-0378">Hydrolase</keyword>
<dbReference type="GO" id="GO:0006754">
    <property type="term" value="P:ATP biosynthetic process"/>
    <property type="evidence" value="ECO:0007669"/>
    <property type="project" value="TreeGrafter"/>
</dbReference>
<dbReference type="PRINTS" id="PR00502">
    <property type="entry name" value="NUDIXFAMILY"/>
</dbReference>
<dbReference type="PANTHER" id="PTHR21340:SF0">
    <property type="entry name" value="BIS(5'-NUCLEOSYL)-TETRAPHOSPHATASE [ASYMMETRICAL]"/>
    <property type="match status" value="1"/>
</dbReference>
<dbReference type="InterPro" id="IPR051325">
    <property type="entry name" value="Nudix_hydrolase_domain"/>
</dbReference>
<dbReference type="SUPFAM" id="SSF55811">
    <property type="entry name" value="Nudix"/>
    <property type="match status" value="1"/>
</dbReference>
<evidence type="ECO:0000259" key="2">
    <source>
        <dbReference type="PROSITE" id="PS51462"/>
    </source>
</evidence>
<dbReference type="GO" id="GO:0006167">
    <property type="term" value="P:AMP biosynthetic process"/>
    <property type="evidence" value="ECO:0007669"/>
    <property type="project" value="TreeGrafter"/>
</dbReference>
<evidence type="ECO:0000313" key="3">
    <source>
        <dbReference type="EMBL" id="SHI48030.1"/>
    </source>
</evidence>
<dbReference type="OrthoDB" id="1848782at2"/>
<dbReference type="InterPro" id="IPR000086">
    <property type="entry name" value="NUDIX_hydrolase_dom"/>
</dbReference>
<keyword evidence="4" id="KW-1185">Reference proteome</keyword>
<dbReference type="CDD" id="cd03673">
    <property type="entry name" value="NUDIX_Ap6A_hydrolase"/>
    <property type="match status" value="1"/>
</dbReference>
<feature type="domain" description="Nudix hydrolase" evidence="2">
    <location>
        <begin position="2"/>
        <end position="131"/>
    </location>
</feature>
<proteinExistence type="predicted"/>
<dbReference type="RefSeq" id="WP_149677551.1">
    <property type="nucleotide sequence ID" value="NZ_FQZP01000003.1"/>
</dbReference>
<dbReference type="Pfam" id="PF00293">
    <property type="entry name" value="NUDIX"/>
    <property type="match status" value="1"/>
</dbReference>
<dbReference type="InterPro" id="IPR020476">
    <property type="entry name" value="Nudix_hydrolase"/>
</dbReference>
<dbReference type="Proteomes" id="UP000324781">
    <property type="component" value="Unassembled WGS sequence"/>
</dbReference>
<dbReference type="InterPro" id="IPR015797">
    <property type="entry name" value="NUDIX_hydrolase-like_dom_sf"/>
</dbReference>
<accession>A0A1M6BGX8</accession>
<gene>
    <name evidence="3" type="ORF">SAMN05444373_10033</name>
</gene>
<dbReference type="AlphaFoldDB" id="A0A1M6BGX8"/>
<dbReference type="EMBL" id="FQZP01000003">
    <property type="protein sequence ID" value="SHI48030.1"/>
    <property type="molecule type" value="Genomic_DNA"/>
</dbReference>
<dbReference type="Gene3D" id="3.90.79.10">
    <property type="entry name" value="Nucleoside Triphosphate Pyrophosphohydrolase"/>
    <property type="match status" value="1"/>
</dbReference>
<protein>
    <submittedName>
        <fullName evidence="3">ADP-ribose pyrophosphatase YjhB, NUDIX family</fullName>
    </submittedName>
</protein>
<name>A0A1M6BGX8_9FIRM</name>
<dbReference type="PROSITE" id="PS51462">
    <property type="entry name" value="NUDIX"/>
    <property type="match status" value="1"/>
</dbReference>